<name>A0A835LCY5_9MAGN</name>
<dbReference type="AlphaFoldDB" id="A0A835LCY5"/>
<dbReference type="GO" id="GO:0050661">
    <property type="term" value="F:NADP binding"/>
    <property type="evidence" value="ECO:0007669"/>
    <property type="project" value="TreeGrafter"/>
</dbReference>
<dbReference type="SUPFAM" id="SSF51395">
    <property type="entry name" value="FMN-linked oxidoreductases"/>
    <property type="match status" value="1"/>
</dbReference>
<evidence type="ECO:0000256" key="1">
    <source>
        <dbReference type="ARBA" id="ARBA00023002"/>
    </source>
</evidence>
<dbReference type="GO" id="GO:0002058">
    <property type="term" value="F:uracil binding"/>
    <property type="evidence" value="ECO:0007669"/>
    <property type="project" value="TreeGrafter"/>
</dbReference>
<organism evidence="2 3">
    <name type="scientific">Coptis chinensis</name>
    <dbReference type="NCBI Taxonomy" id="261450"/>
    <lineage>
        <taxon>Eukaryota</taxon>
        <taxon>Viridiplantae</taxon>
        <taxon>Streptophyta</taxon>
        <taxon>Embryophyta</taxon>
        <taxon>Tracheophyta</taxon>
        <taxon>Spermatophyta</taxon>
        <taxon>Magnoliopsida</taxon>
        <taxon>Ranunculales</taxon>
        <taxon>Ranunculaceae</taxon>
        <taxon>Coptidoideae</taxon>
        <taxon>Coptis</taxon>
    </lineage>
</organism>
<dbReference type="Gene3D" id="3.20.20.70">
    <property type="entry name" value="Aldolase class I"/>
    <property type="match status" value="2"/>
</dbReference>
<proteinExistence type="predicted"/>
<dbReference type="Proteomes" id="UP000631114">
    <property type="component" value="Unassembled WGS sequence"/>
</dbReference>
<keyword evidence="3" id="KW-1185">Reference proteome</keyword>
<dbReference type="GO" id="GO:0006210">
    <property type="term" value="P:thymine catabolic process"/>
    <property type="evidence" value="ECO:0007669"/>
    <property type="project" value="TreeGrafter"/>
</dbReference>
<reference evidence="2 3" key="1">
    <citation type="submission" date="2020-10" db="EMBL/GenBank/DDBJ databases">
        <title>The Coptis chinensis genome and diversification of protoberbering-type alkaloids.</title>
        <authorList>
            <person name="Wang B."/>
            <person name="Shu S."/>
            <person name="Song C."/>
            <person name="Liu Y."/>
        </authorList>
    </citation>
    <scope>NUCLEOTIDE SEQUENCE [LARGE SCALE GENOMIC DNA]</scope>
    <source>
        <strain evidence="2">HL-2020</strain>
        <tissue evidence="2">Leaf</tissue>
    </source>
</reference>
<dbReference type="GO" id="GO:0006212">
    <property type="term" value="P:uracil catabolic process"/>
    <property type="evidence" value="ECO:0007669"/>
    <property type="project" value="TreeGrafter"/>
</dbReference>
<keyword evidence="1" id="KW-0560">Oxidoreductase</keyword>
<dbReference type="GO" id="GO:0017113">
    <property type="term" value="F:dihydropyrimidine dehydrogenase (NADP+) activity"/>
    <property type="evidence" value="ECO:0007669"/>
    <property type="project" value="TreeGrafter"/>
</dbReference>
<dbReference type="OrthoDB" id="14784at2759"/>
<sequence>MLKKLKEKYPDWIVIASVMEEYDKHAWEELIDRVEQTGVLIVYNYSSPGGYSCKAVHPITLAKGMNIAQMMKFEFDDMHYSLSGIGGVETGSDAAEFILLGENTVQVHWYL</sequence>
<dbReference type="InterPro" id="IPR013785">
    <property type="entry name" value="Aldolase_TIM"/>
</dbReference>
<comment type="caution">
    <text evidence="2">The sequence shown here is derived from an EMBL/GenBank/DDBJ whole genome shotgun (WGS) entry which is preliminary data.</text>
</comment>
<evidence type="ECO:0000313" key="3">
    <source>
        <dbReference type="Proteomes" id="UP000631114"/>
    </source>
</evidence>
<evidence type="ECO:0000313" key="2">
    <source>
        <dbReference type="EMBL" id="KAF9587902.1"/>
    </source>
</evidence>
<dbReference type="PANTHER" id="PTHR43073">
    <property type="entry name" value="DIHYDROPYRIMIDINE DEHYDROGENASE [NADP(+)]"/>
    <property type="match status" value="1"/>
</dbReference>
<dbReference type="EMBL" id="JADFTS010000009">
    <property type="protein sequence ID" value="KAF9587902.1"/>
    <property type="molecule type" value="Genomic_DNA"/>
</dbReference>
<gene>
    <name evidence="2" type="ORF">IFM89_006156</name>
</gene>
<dbReference type="PANTHER" id="PTHR43073:SF2">
    <property type="entry name" value="DIHYDROPYRIMIDINE DEHYDROGENASE [NADP(+)]"/>
    <property type="match status" value="1"/>
</dbReference>
<accession>A0A835LCY5</accession>
<protein>
    <submittedName>
        <fullName evidence="2">Uncharacterized protein</fullName>
    </submittedName>
</protein>